<protein>
    <recommendedName>
        <fullName evidence="3">DDE Tnp4 domain-containing protein</fullName>
    </recommendedName>
</protein>
<dbReference type="OrthoDB" id="776343at2759"/>
<sequence>MGVCGFDLIFHYVGVGFEGAAADMTVLRRAIDVGGFTVPQGMLHNSWHLIVANDAISQNTKIVVMPHTGICATSSTISMPNFATVWNVLSTLREGNCYPFRIQVLIVLACCVVHNFIRREHGEDYYFNLRQMDNVEDDDDPPKDPNLVVTPPDMQAGEIELTYSMVMLTKESLTQ</sequence>
<name>A0A843XPT5_COLES</name>
<evidence type="ECO:0008006" key="3">
    <source>
        <dbReference type="Google" id="ProtNLM"/>
    </source>
</evidence>
<comment type="caution">
    <text evidence="1">The sequence shown here is derived from an EMBL/GenBank/DDBJ whole genome shotgun (WGS) entry which is preliminary data.</text>
</comment>
<reference evidence="1" key="1">
    <citation type="submission" date="2017-07" db="EMBL/GenBank/DDBJ databases">
        <title>Taro Niue Genome Assembly and Annotation.</title>
        <authorList>
            <person name="Atibalentja N."/>
            <person name="Keating K."/>
            <person name="Fields C.J."/>
        </authorList>
    </citation>
    <scope>NUCLEOTIDE SEQUENCE</scope>
    <source>
        <strain evidence="1">Niue_2</strain>
        <tissue evidence="1">Leaf</tissue>
    </source>
</reference>
<dbReference type="Proteomes" id="UP000652761">
    <property type="component" value="Unassembled WGS sequence"/>
</dbReference>
<organism evidence="1 2">
    <name type="scientific">Colocasia esculenta</name>
    <name type="common">Wild taro</name>
    <name type="synonym">Arum esculentum</name>
    <dbReference type="NCBI Taxonomy" id="4460"/>
    <lineage>
        <taxon>Eukaryota</taxon>
        <taxon>Viridiplantae</taxon>
        <taxon>Streptophyta</taxon>
        <taxon>Embryophyta</taxon>
        <taxon>Tracheophyta</taxon>
        <taxon>Spermatophyta</taxon>
        <taxon>Magnoliopsida</taxon>
        <taxon>Liliopsida</taxon>
        <taxon>Araceae</taxon>
        <taxon>Aroideae</taxon>
        <taxon>Colocasieae</taxon>
        <taxon>Colocasia</taxon>
    </lineage>
</organism>
<evidence type="ECO:0000313" key="2">
    <source>
        <dbReference type="Proteomes" id="UP000652761"/>
    </source>
</evidence>
<gene>
    <name evidence="1" type="ORF">Taro_054355</name>
</gene>
<accession>A0A843XPT5</accession>
<feature type="non-terminal residue" evidence="1">
    <location>
        <position position="175"/>
    </location>
</feature>
<proteinExistence type="predicted"/>
<keyword evidence="2" id="KW-1185">Reference proteome</keyword>
<evidence type="ECO:0000313" key="1">
    <source>
        <dbReference type="EMBL" id="MQM21316.1"/>
    </source>
</evidence>
<dbReference type="EMBL" id="NMUH01010860">
    <property type="protein sequence ID" value="MQM21316.1"/>
    <property type="molecule type" value="Genomic_DNA"/>
</dbReference>
<dbReference type="AlphaFoldDB" id="A0A843XPT5"/>